<evidence type="ECO:0000259" key="2">
    <source>
        <dbReference type="PROSITE" id="PS00036"/>
    </source>
</evidence>
<feature type="domain" description="BZIP" evidence="2">
    <location>
        <begin position="215"/>
        <end position="228"/>
    </location>
</feature>
<evidence type="ECO:0000313" key="4">
    <source>
        <dbReference type="Proteomes" id="UP001172101"/>
    </source>
</evidence>
<dbReference type="PROSITE" id="PS00036">
    <property type="entry name" value="BZIP_BASIC"/>
    <property type="match status" value="1"/>
</dbReference>
<feature type="region of interest" description="Disordered" evidence="1">
    <location>
        <begin position="168"/>
        <end position="235"/>
    </location>
</feature>
<gene>
    <name evidence="3" type="ORF">B0T26DRAFT_779362</name>
</gene>
<dbReference type="AlphaFoldDB" id="A0AA40AB39"/>
<organism evidence="3 4">
    <name type="scientific">Lasiosphaeria miniovina</name>
    <dbReference type="NCBI Taxonomy" id="1954250"/>
    <lineage>
        <taxon>Eukaryota</taxon>
        <taxon>Fungi</taxon>
        <taxon>Dikarya</taxon>
        <taxon>Ascomycota</taxon>
        <taxon>Pezizomycotina</taxon>
        <taxon>Sordariomycetes</taxon>
        <taxon>Sordariomycetidae</taxon>
        <taxon>Sordariales</taxon>
        <taxon>Lasiosphaeriaceae</taxon>
        <taxon>Lasiosphaeria</taxon>
    </lineage>
</organism>
<accession>A0AA40AB39</accession>
<keyword evidence="4" id="KW-1185">Reference proteome</keyword>
<feature type="compositionally biased region" description="Low complexity" evidence="1">
    <location>
        <begin position="13"/>
        <end position="27"/>
    </location>
</feature>
<dbReference type="GO" id="GO:0003700">
    <property type="term" value="F:DNA-binding transcription factor activity"/>
    <property type="evidence" value="ECO:0007669"/>
    <property type="project" value="InterPro"/>
</dbReference>
<protein>
    <recommendedName>
        <fullName evidence="2">BZIP domain-containing protein</fullName>
    </recommendedName>
</protein>
<proteinExistence type="predicted"/>
<dbReference type="GeneID" id="85329935"/>
<dbReference type="Proteomes" id="UP001172101">
    <property type="component" value="Unassembled WGS sequence"/>
</dbReference>
<dbReference type="InterPro" id="IPR004827">
    <property type="entry name" value="bZIP"/>
</dbReference>
<dbReference type="EMBL" id="JAUIRO010000005">
    <property type="protein sequence ID" value="KAK0712363.1"/>
    <property type="molecule type" value="Genomic_DNA"/>
</dbReference>
<sequence length="302" mass="31918">MEPDPGEPLWQYPATSPDDPASLPSASQPGSLPAAMWYYDIAAPQQPSAWSTYQAASNAMTYAPFDGYTEPSSAQPVFQSSPAQSTIADPYSAWASSSAWPQANTADGIFSPAFAGYQDQRAAIGVNPQFIPSFAPVAGPSSYSSDSAIIPPDATSYLNAQATSPLDAASGWGDSGGGGSSSGSSSSSGNEQPGNEQPSAGNSSKGKGKQPVDARERNRLAASRQRQRDGVRESEIKRQAVAVTAEHERLRAEKARLVGVRHTLTCQLARHRPGDCNCELIHRYVAVKGLEDYEKKTPPPAE</sequence>
<evidence type="ECO:0000256" key="1">
    <source>
        <dbReference type="SAM" id="MobiDB-lite"/>
    </source>
</evidence>
<feature type="compositionally biased region" description="Basic and acidic residues" evidence="1">
    <location>
        <begin position="226"/>
        <end position="235"/>
    </location>
</feature>
<evidence type="ECO:0000313" key="3">
    <source>
        <dbReference type="EMBL" id="KAK0712363.1"/>
    </source>
</evidence>
<dbReference type="InterPro" id="IPR046347">
    <property type="entry name" value="bZIP_sf"/>
</dbReference>
<dbReference type="SUPFAM" id="SSF57959">
    <property type="entry name" value="Leucine zipper domain"/>
    <property type="match status" value="1"/>
</dbReference>
<feature type="compositionally biased region" description="Basic and acidic residues" evidence="1">
    <location>
        <begin position="210"/>
        <end position="219"/>
    </location>
</feature>
<feature type="compositionally biased region" description="Polar residues" evidence="1">
    <location>
        <begin position="190"/>
        <end position="205"/>
    </location>
</feature>
<feature type="region of interest" description="Disordered" evidence="1">
    <location>
        <begin position="1"/>
        <end position="28"/>
    </location>
</feature>
<comment type="caution">
    <text evidence="3">The sequence shown here is derived from an EMBL/GenBank/DDBJ whole genome shotgun (WGS) entry which is preliminary data.</text>
</comment>
<dbReference type="Gene3D" id="1.20.5.170">
    <property type="match status" value="1"/>
</dbReference>
<dbReference type="RefSeq" id="XP_060293686.1">
    <property type="nucleotide sequence ID" value="XM_060446665.1"/>
</dbReference>
<name>A0AA40AB39_9PEZI</name>
<reference evidence="3" key="1">
    <citation type="submission" date="2023-06" db="EMBL/GenBank/DDBJ databases">
        <title>Genome-scale phylogeny and comparative genomics of the fungal order Sordariales.</title>
        <authorList>
            <consortium name="Lawrence Berkeley National Laboratory"/>
            <person name="Hensen N."/>
            <person name="Bonometti L."/>
            <person name="Westerberg I."/>
            <person name="Brannstrom I.O."/>
            <person name="Guillou S."/>
            <person name="Cros-Aarteil S."/>
            <person name="Calhoun S."/>
            <person name="Haridas S."/>
            <person name="Kuo A."/>
            <person name="Mondo S."/>
            <person name="Pangilinan J."/>
            <person name="Riley R."/>
            <person name="LaButti K."/>
            <person name="Andreopoulos B."/>
            <person name="Lipzen A."/>
            <person name="Chen C."/>
            <person name="Yanf M."/>
            <person name="Daum C."/>
            <person name="Ng V."/>
            <person name="Clum A."/>
            <person name="Steindorff A."/>
            <person name="Ohm R."/>
            <person name="Martin F."/>
            <person name="Silar P."/>
            <person name="Natvig D."/>
            <person name="Lalanne C."/>
            <person name="Gautier V."/>
            <person name="Ament-velasquez S.L."/>
            <person name="Kruys A."/>
            <person name="Hutchinson M.I."/>
            <person name="Powell A.J."/>
            <person name="Barry K."/>
            <person name="Miller A.N."/>
            <person name="Grigoriev I.V."/>
            <person name="Debuchy R."/>
            <person name="Gladieux P."/>
            <person name="Thoren M.H."/>
            <person name="Johannesson H."/>
        </authorList>
    </citation>
    <scope>NUCLEOTIDE SEQUENCE</scope>
    <source>
        <strain evidence="3">SMH2392-1A</strain>
    </source>
</reference>